<reference evidence="2 3" key="1">
    <citation type="journal article" date="2013" name="Nat. Commun.">
        <title>The evolution and pathogenic mechanisms of the rice sheath blight pathogen.</title>
        <authorList>
            <person name="Zheng A."/>
            <person name="Lin R."/>
            <person name="Xu L."/>
            <person name="Qin P."/>
            <person name="Tang C."/>
            <person name="Ai P."/>
            <person name="Zhang D."/>
            <person name="Liu Y."/>
            <person name="Sun Z."/>
            <person name="Feng H."/>
            <person name="Wang Y."/>
            <person name="Chen Y."/>
            <person name="Liang X."/>
            <person name="Fu R."/>
            <person name="Li Q."/>
            <person name="Zhang J."/>
            <person name="Yu X."/>
            <person name="Xie Z."/>
            <person name="Ding L."/>
            <person name="Guan P."/>
            <person name="Tang J."/>
            <person name="Liang Y."/>
            <person name="Wang S."/>
            <person name="Deng Q."/>
            <person name="Li S."/>
            <person name="Zhu J."/>
            <person name="Wang L."/>
            <person name="Liu H."/>
            <person name="Li P."/>
        </authorList>
    </citation>
    <scope>NUCLEOTIDE SEQUENCE [LARGE SCALE GENOMIC DNA]</scope>
    <source>
        <strain evidence="3">AG-1 IA</strain>
    </source>
</reference>
<feature type="transmembrane region" description="Helical" evidence="1">
    <location>
        <begin position="40"/>
        <end position="60"/>
    </location>
</feature>
<keyword evidence="1" id="KW-0472">Membrane</keyword>
<name>L8WH28_THACA</name>
<comment type="caution">
    <text evidence="2">The sequence shown here is derived from an EMBL/GenBank/DDBJ whole genome shotgun (WGS) entry which is preliminary data.</text>
</comment>
<dbReference type="AlphaFoldDB" id="L8WH28"/>
<evidence type="ECO:0000256" key="1">
    <source>
        <dbReference type="SAM" id="Phobius"/>
    </source>
</evidence>
<dbReference type="HOGENOM" id="CLU_1971973_0_0_1"/>
<organism evidence="2 3">
    <name type="scientific">Thanatephorus cucumeris (strain AG1-IA)</name>
    <name type="common">Rice sheath blight fungus</name>
    <name type="synonym">Rhizoctonia solani</name>
    <dbReference type="NCBI Taxonomy" id="983506"/>
    <lineage>
        <taxon>Eukaryota</taxon>
        <taxon>Fungi</taxon>
        <taxon>Dikarya</taxon>
        <taxon>Basidiomycota</taxon>
        <taxon>Agaricomycotina</taxon>
        <taxon>Agaricomycetes</taxon>
        <taxon>Cantharellales</taxon>
        <taxon>Ceratobasidiaceae</taxon>
        <taxon>Rhizoctonia</taxon>
        <taxon>Rhizoctonia solani AG-1</taxon>
    </lineage>
</organism>
<proteinExistence type="predicted"/>
<accession>L8WH28</accession>
<gene>
    <name evidence="2" type="ORF">AG1IA_10281</name>
</gene>
<sequence length="127" mass="13736">MNPRSSGCIGAVACFRRFQYDFVCIIVLNSIDTPIHSANYIYASISSLAIMFGCVVIVFYPSISAFGFLDVSSSSLSVTLSSPLLAGFFHRYSLNLSVVPRFLFPGCTIASGGTSPRAFKYLNSHPS</sequence>
<keyword evidence="3" id="KW-1185">Reference proteome</keyword>
<keyword evidence="1" id="KW-1133">Transmembrane helix</keyword>
<protein>
    <submittedName>
        <fullName evidence="2">Uncharacterized protein</fullName>
    </submittedName>
</protein>
<evidence type="ECO:0000313" key="2">
    <source>
        <dbReference type="EMBL" id="ELU35689.1"/>
    </source>
</evidence>
<keyword evidence="1" id="KW-0812">Transmembrane</keyword>
<dbReference type="EMBL" id="AFRT01005661">
    <property type="protein sequence ID" value="ELU35689.1"/>
    <property type="molecule type" value="Genomic_DNA"/>
</dbReference>
<dbReference type="Proteomes" id="UP000011668">
    <property type="component" value="Unassembled WGS sequence"/>
</dbReference>
<evidence type="ECO:0000313" key="3">
    <source>
        <dbReference type="Proteomes" id="UP000011668"/>
    </source>
</evidence>